<dbReference type="KEGG" id="bbes:BESB_002570"/>
<evidence type="ECO:0000256" key="1">
    <source>
        <dbReference type="SAM" id="MobiDB-lite"/>
    </source>
</evidence>
<gene>
    <name evidence="2" type="ORF">BESB_002570</name>
</gene>
<dbReference type="VEuPathDB" id="ToxoDB:BESB_002570"/>
<feature type="region of interest" description="Disordered" evidence="1">
    <location>
        <begin position="441"/>
        <end position="467"/>
    </location>
</feature>
<feature type="region of interest" description="Disordered" evidence="1">
    <location>
        <begin position="218"/>
        <end position="271"/>
    </location>
</feature>
<comment type="caution">
    <text evidence="2">The sequence shown here is derived from an EMBL/GenBank/DDBJ whole genome shotgun (WGS) entry which is preliminary data.</text>
</comment>
<name>A0A2A9MNS6_BESBE</name>
<proteinExistence type="predicted"/>
<feature type="region of interest" description="Disordered" evidence="1">
    <location>
        <begin position="138"/>
        <end position="186"/>
    </location>
</feature>
<dbReference type="GeneID" id="40305320"/>
<dbReference type="AlphaFoldDB" id="A0A2A9MNS6"/>
<evidence type="ECO:0000313" key="2">
    <source>
        <dbReference type="EMBL" id="PFH37916.1"/>
    </source>
</evidence>
<sequence length="467" mass="52847">MGRQSESYHLARALQNRLLPNYPRLRLDNRCCLPPVLPGPVQKGSHLRRRPPAYPIALVKLRRRAAGPIGTHLFTPCEIARRAGRRLQGLQRHLHSPQFHFAVNCRIHAKTGIAVTRQQVLLAHRPGRDLLRPLEAQKSPGIPATQKPFHKHDPEGLARTPPGGMRVASFSSTGESSARMQSPRDFEESRRLAYILETEGGSRSRSMVVGARYRWPPGRLRQNAAGSASAGERQSHAGGGRPVNPESEAQSPSVYLPSGTPTVATRPEEALHLSGLRPRSTYIRQERRHVSSGFTEGWPQAIIPWDLWFEPWIQEPPYDLVEDCEPYGHCWLVFTFINGVPMTQWLTKHEVKFYFDIQKLRRHDEKAAREKARRREQRERAAAAKGLPCPHFRPWRDPLTKPKVRPLGKTAAMAVRRIQRSNLPLGAPQNVVSRLLLQYPSDSSDDDYDYSVERNGGIEHNSSSLRP</sequence>
<feature type="compositionally biased region" description="Polar residues" evidence="1">
    <location>
        <begin position="169"/>
        <end position="180"/>
    </location>
</feature>
<dbReference type="RefSeq" id="XP_029221925.1">
    <property type="nucleotide sequence ID" value="XM_029359012.1"/>
</dbReference>
<dbReference type="Proteomes" id="UP000224006">
    <property type="component" value="Chromosome I"/>
</dbReference>
<feature type="compositionally biased region" description="Polar residues" evidence="1">
    <location>
        <begin position="247"/>
        <end position="263"/>
    </location>
</feature>
<reference evidence="2 3" key="1">
    <citation type="submission" date="2017-09" db="EMBL/GenBank/DDBJ databases">
        <title>Genome sequencing of Besnoitia besnoiti strain Bb-Ger1.</title>
        <authorList>
            <person name="Schares G."/>
            <person name="Venepally P."/>
            <person name="Lorenzi H.A."/>
        </authorList>
    </citation>
    <scope>NUCLEOTIDE SEQUENCE [LARGE SCALE GENOMIC DNA]</scope>
    <source>
        <strain evidence="2 3">Bb-Ger1</strain>
    </source>
</reference>
<dbReference type="EMBL" id="NWUJ01000001">
    <property type="protein sequence ID" value="PFH37916.1"/>
    <property type="molecule type" value="Genomic_DNA"/>
</dbReference>
<protein>
    <submittedName>
        <fullName evidence="2">Uncharacterized protein</fullName>
    </submittedName>
</protein>
<organism evidence="2 3">
    <name type="scientific">Besnoitia besnoiti</name>
    <name type="common">Apicomplexan protozoan</name>
    <dbReference type="NCBI Taxonomy" id="94643"/>
    <lineage>
        <taxon>Eukaryota</taxon>
        <taxon>Sar</taxon>
        <taxon>Alveolata</taxon>
        <taxon>Apicomplexa</taxon>
        <taxon>Conoidasida</taxon>
        <taxon>Coccidia</taxon>
        <taxon>Eucoccidiorida</taxon>
        <taxon>Eimeriorina</taxon>
        <taxon>Sarcocystidae</taxon>
        <taxon>Besnoitia</taxon>
    </lineage>
</organism>
<evidence type="ECO:0000313" key="3">
    <source>
        <dbReference type="Proteomes" id="UP000224006"/>
    </source>
</evidence>
<keyword evidence="3" id="KW-1185">Reference proteome</keyword>
<accession>A0A2A9MNS6</accession>